<dbReference type="GeneID" id="60659312"/>
<gene>
    <name evidence="5" type="ORF">RN92_06820</name>
</gene>
<keyword evidence="5" id="KW-0378">Hydrolase</keyword>
<protein>
    <submittedName>
        <fullName evidence="5">Restriction endonuclease subunit S</fullName>
    </submittedName>
</protein>
<dbReference type="InterPro" id="IPR000055">
    <property type="entry name" value="Restrct_endonuc_typeI_TRD"/>
</dbReference>
<dbReference type="PANTHER" id="PTHR30408">
    <property type="entry name" value="TYPE-1 RESTRICTION ENZYME ECOKI SPECIFICITY PROTEIN"/>
    <property type="match status" value="1"/>
</dbReference>
<dbReference type="Proteomes" id="UP000068516">
    <property type="component" value="Chromosome"/>
</dbReference>
<dbReference type="InterPro" id="IPR052021">
    <property type="entry name" value="Type-I_RS_S_subunit"/>
</dbReference>
<dbReference type="CDD" id="cd17260">
    <property type="entry name" value="RMtype1_S_EcoEI-TRD1-CR1_like"/>
    <property type="match status" value="1"/>
</dbReference>
<proteinExistence type="inferred from homology"/>
<dbReference type="RefSeq" id="WP_060555475.1">
    <property type="nucleotide sequence ID" value="NZ_CP013336.1"/>
</dbReference>
<evidence type="ECO:0000313" key="6">
    <source>
        <dbReference type="Proteomes" id="UP000068516"/>
    </source>
</evidence>
<dbReference type="GO" id="GO:0003677">
    <property type="term" value="F:DNA binding"/>
    <property type="evidence" value="ECO:0007669"/>
    <property type="project" value="UniProtKB-KW"/>
</dbReference>
<dbReference type="CDD" id="cd17262">
    <property type="entry name" value="RMtype1_S_Aco12261I-TRD2-CR2"/>
    <property type="match status" value="1"/>
</dbReference>
<accession>A0AAC9F140</accession>
<feature type="domain" description="Type I restriction modification DNA specificity" evidence="4">
    <location>
        <begin position="195"/>
        <end position="369"/>
    </location>
</feature>
<dbReference type="GO" id="GO:0004519">
    <property type="term" value="F:endonuclease activity"/>
    <property type="evidence" value="ECO:0007669"/>
    <property type="project" value="UniProtKB-KW"/>
</dbReference>
<dbReference type="InterPro" id="IPR044946">
    <property type="entry name" value="Restrct_endonuc_typeI_TRD_sf"/>
</dbReference>
<dbReference type="GO" id="GO:0009307">
    <property type="term" value="P:DNA restriction-modification system"/>
    <property type="evidence" value="ECO:0007669"/>
    <property type="project" value="UniProtKB-KW"/>
</dbReference>
<dbReference type="PANTHER" id="PTHR30408:SF12">
    <property type="entry name" value="TYPE I RESTRICTION ENZYME MJAVIII SPECIFICITY SUBUNIT"/>
    <property type="match status" value="1"/>
</dbReference>
<keyword evidence="5" id="KW-0255">Endonuclease</keyword>
<keyword evidence="2" id="KW-0680">Restriction system</keyword>
<evidence type="ECO:0000256" key="2">
    <source>
        <dbReference type="ARBA" id="ARBA00022747"/>
    </source>
</evidence>
<sequence>MKIFNKSEWKKVKLGDICDILDSRRIPISEEKRIKGKYPYYGANGIQGYINDYIFDEELVLLAEDGGNFGSKTKPIAYKINGKTWVNNHAHVLKARNKIISTDFLLYSLMFYDVTKLITGTTRKKLTRTGMEKITLFIPNLDVQDKITNYLQKIEKFIFFRKNQLTYLKELNKSLFTRMFGNPFYSNKIKEDNRSFLKDIAIINPTKKEIEYIENNLEISFVTMADISENGEINVNNIKKLEDVKNNFTFFKEGDVLFAKITPCMENGKGGVAKNLKNNIGFGTTEIHIIRPIPNITNSQWLYHLTKLPLFRKDAEIHMTGSAGQKRVPTTYLSNFKIKVPPIELQNKFAERVEKIEKLSFEIEKSIKEAENLYNSLINKYFD</sequence>
<dbReference type="SUPFAM" id="SSF116734">
    <property type="entry name" value="DNA methylase specificity domain"/>
    <property type="match status" value="2"/>
</dbReference>
<dbReference type="Pfam" id="PF01420">
    <property type="entry name" value="Methylase_S"/>
    <property type="match status" value="2"/>
</dbReference>
<keyword evidence="5" id="KW-0540">Nuclease</keyword>
<evidence type="ECO:0000313" key="5">
    <source>
        <dbReference type="EMBL" id="ALQ35617.1"/>
    </source>
</evidence>
<reference evidence="5 6" key="1">
    <citation type="submission" date="2015-11" db="EMBL/GenBank/DDBJ databases">
        <authorList>
            <person name="Kook J.-K."/>
            <person name="Park S.-N."/>
            <person name="Lim Y.K."/>
            <person name="Jo E."/>
        </authorList>
    </citation>
    <scope>NUCLEOTIDE SEQUENCE [LARGE SCALE GENOMIC DNA]</scope>
    <source>
        <strain evidence="5 6">ChDC F206</strain>
    </source>
</reference>
<name>A0AAC9F140_9FUSO</name>
<dbReference type="EMBL" id="CP013336">
    <property type="protein sequence ID" value="ALQ35617.1"/>
    <property type="molecule type" value="Genomic_DNA"/>
</dbReference>
<comment type="similarity">
    <text evidence="1">Belongs to the type-I restriction system S methylase family.</text>
</comment>
<organism evidence="5 6">
    <name type="scientific">Fusobacterium hwasookii ChDC F206</name>
    <dbReference type="NCBI Taxonomy" id="1307443"/>
    <lineage>
        <taxon>Bacteria</taxon>
        <taxon>Fusobacteriati</taxon>
        <taxon>Fusobacteriota</taxon>
        <taxon>Fusobacteriia</taxon>
        <taxon>Fusobacteriales</taxon>
        <taxon>Fusobacteriaceae</taxon>
        <taxon>Fusobacterium</taxon>
    </lineage>
</organism>
<dbReference type="Gene3D" id="3.90.220.20">
    <property type="entry name" value="DNA methylase specificity domains"/>
    <property type="match status" value="3"/>
</dbReference>
<dbReference type="AlphaFoldDB" id="A0AAC9F140"/>
<evidence type="ECO:0000259" key="4">
    <source>
        <dbReference type="Pfam" id="PF01420"/>
    </source>
</evidence>
<evidence type="ECO:0000256" key="3">
    <source>
        <dbReference type="ARBA" id="ARBA00023125"/>
    </source>
</evidence>
<keyword evidence="3" id="KW-0238">DNA-binding</keyword>
<evidence type="ECO:0000256" key="1">
    <source>
        <dbReference type="ARBA" id="ARBA00010923"/>
    </source>
</evidence>
<feature type="domain" description="Type I restriction modification DNA specificity" evidence="4">
    <location>
        <begin position="7"/>
        <end position="164"/>
    </location>
</feature>
<dbReference type="REBASE" id="132640">
    <property type="entry name" value="S1.FhwF206ORF6815P"/>
</dbReference>